<feature type="coiled-coil region" evidence="9">
    <location>
        <begin position="346"/>
        <end position="373"/>
    </location>
</feature>
<evidence type="ECO:0000313" key="11">
    <source>
        <dbReference type="EMBL" id="STO07721.1"/>
    </source>
</evidence>
<evidence type="ECO:0000256" key="5">
    <source>
        <dbReference type="ARBA" id="ARBA00023054"/>
    </source>
</evidence>
<sequence>MDYGLYGILIGIIVIALGAMLASMLIRRSYYQKIDDLDIRKQSILSASVPAELQKFKQWPMEGETKEKFERWHQSWDELVSVHTGQIDESLYRSEEDLDKYRFLKVKSDLGATEQLIEELESMVHGMLDEMAEFNDYHASLLDIVKKDEKELYQFRKTLVSQNNAFGPTYDLVEAEIAAAEAKRTEMMTLKQEGQVSEAFVAGQDLSAKVMHIRELIGIIPQFVRTVQVELRQQLNQLRAGHKEMQMDGYALEPLGLMEEIEQAEDRRLALMERIEKLDFEHFETDMQQLSSDIDQLFEAFRTEVDARQYVKSEFATVRERDMKTTELMTRLNEEMSRLVSNYEINARVGEEFEQLERERTTLSANVHDIEQALGAQMLPFSLVKSKVQDAKRSLDQFAAMHERFIENTNSLRKEELEVRNKLENWKKELSAHRRLLAKSAMPVVPNDLMNEMRQLQKSVQSLDEQFEKAPFNMTYIVGLSHDIEETMDNFRDRVKALLRQVTYAEQLLQYANRYRRRDNEVHIALTLAENKFLHGEYGTAVEIGERVLGRFDEGAAREIRQRVEKGLEHQELLRK</sequence>
<evidence type="ECO:0000256" key="4">
    <source>
        <dbReference type="ARBA" id="ARBA00022989"/>
    </source>
</evidence>
<keyword evidence="7" id="KW-0717">Septation</keyword>
<keyword evidence="2" id="KW-0132">Cell division</keyword>
<keyword evidence="4 10" id="KW-1133">Transmembrane helix</keyword>
<gene>
    <name evidence="11" type="primary">ezrA</name>
    <name evidence="11" type="ORF">NCTC13163_01076</name>
</gene>
<proteinExistence type="predicted"/>
<reference evidence="11 12" key="1">
    <citation type="submission" date="2018-06" db="EMBL/GenBank/DDBJ databases">
        <authorList>
            <consortium name="Pathogen Informatics"/>
            <person name="Doyle S."/>
        </authorList>
    </citation>
    <scope>NUCLEOTIDE SEQUENCE [LARGE SCALE GENOMIC DNA]</scope>
    <source>
        <strain evidence="11 12">NCTC13163</strain>
    </source>
</reference>
<evidence type="ECO:0000256" key="3">
    <source>
        <dbReference type="ARBA" id="ARBA00022692"/>
    </source>
</evidence>
<evidence type="ECO:0000256" key="7">
    <source>
        <dbReference type="ARBA" id="ARBA00023210"/>
    </source>
</evidence>
<name>A0A377FSC4_9BACL</name>
<dbReference type="STRING" id="1397694.GCA_000702585_01584"/>
<keyword evidence="3 10" id="KW-0812">Transmembrane</keyword>
<dbReference type="GO" id="GO:0000921">
    <property type="term" value="P:septin ring assembly"/>
    <property type="evidence" value="ECO:0007669"/>
    <property type="project" value="InterPro"/>
</dbReference>
<evidence type="ECO:0000256" key="2">
    <source>
        <dbReference type="ARBA" id="ARBA00022618"/>
    </source>
</evidence>
<evidence type="ECO:0000256" key="9">
    <source>
        <dbReference type="SAM" id="Coils"/>
    </source>
</evidence>
<dbReference type="GO" id="GO:0005886">
    <property type="term" value="C:plasma membrane"/>
    <property type="evidence" value="ECO:0007669"/>
    <property type="project" value="UniProtKB-SubCell"/>
</dbReference>
<dbReference type="OrthoDB" id="1654473at2"/>
<organism evidence="11 12">
    <name type="scientific">Exiguobacterium aurantiacum</name>
    <dbReference type="NCBI Taxonomy" id="33987"/>
    <lineage>
        <taxon>Bacteria</taxon>
        <taxon>Bacillati</taxon>
        <taxon>Bacillota</taxon>
        <taxon>Bacilli</taxon>
        <taxon>Bacillales</taxon>
        <taxon>Bacillales Family XII. Incertae Sedis</taxon>
        <taxon>Exiguobacterium</taxon>
    </lineage>
</organism>
<evidence type="ECO:0000256" key="1">
    <source>
        <dbReference type="ARBA" id="ARBA00004162"/>
    </source>
</evidence>
<keyword evidence="6 10" id="KW-0472">Membrane</keyword>
<feature type="transmembrane region" description="Helical" evidence="10">
    <location>
        <begin position="6"/>
        <end position="26"/>
    </location>
</feature>
<dbReference type="NCBIfam" id="NF003413">
    <property type="entry name" value="PRK04778.1-7"/>
    <property type="match status" value="1"/>
</dbReference>
<dbReference type="GO" id="GO:0005940">
    <property type="term" value="C:septin ring"/>
    <property type="evidence" value="ECO:0007669"/>
    <property type="project" value="InterPro"/>
</dbReference>
<dbReference type="Proteomes" id="UP000254060">
    <property type="component" value="Unassembled WGS sequence"/>
</dbReference>
<dbReference type="Pfam" id="PF06160">
    <property type="entry name" value="EzrA"/>
    <property type="match status" value="1"/>
</dbReference>
<keyword evidence="5 9" id="KW-0175">Coiled coil</keyword>
<dbReference type="GO" id="GO:0000917">
    <property type="term" value="P:division septum assembly"/>
    <property type="evidence" value="ECO:0007669"/>
    <property type="project" value="UniProtKB-KW"/>
</dbReference>
<keyword evidence="8" id="KW-0131">Cell cycle</keyword>
<dbReference type="InterPro" id="IPR010379">
    <property type="entry name" value="EzrA"/>
</dbReference>
<protein>
    <submittedName>
        <fullName evidence="11">Septation ring formation regulator EzrA</fullName>
    </submittedName>
</protein>
<evidence type="ECO:0000256" key="8">
    <source>
        <dbReference type="ARBA" id="ARBA00023306"/>
    </source>
</evidence>
<evidence type="ECO:0000256" key="10">
    <source>
        <dbReference type="SAM" id="Phobius"/>
    </source>
</evidence>
<dbReference type="RefSeq" id="WP_029334702.1">
    <property type="nucleotide sequence ID" value="NZ_UGGP01000001.1"/>
</dbReference>
<accession>A0A377FSC4</accession>
<dbReference type="EMBL" id="UGGP01000001">
    <property type="protein sequence ID" value="STO07721.1"/>
    <property type="molecule type" value="Genomic_DNA"/>
</dbReference>
<comment type="subcellular location">
    <subcellularLocation>
        <location evidence="1">Cell membrane</location>
        <topology evidence="1">Single-pass membrane protein</topology>
    </subcellularLocation>
</comment>
<evidence type="ECO:0000313" key="12">
    <source>
        <dbReference type="Proteomes" id="UP000254060"/>
    </source>
</evidence>
<evidence type="ECO:0000256" key="6">
    <source>
        <dbReference type="ARBA" id="ARBA00023136"/>
    </source>
</evidence>
<dbReference type="AlphaFoldDB" id="A0A377FSC4"/>